<dbReference type="SUPFAM" id="SSF57756">
    <property type="entry name" value="Retrovirus zinc finger-like domains"/>
    <property type="match status" value="1"/>
</dbReference>
<keyword evidence="1" id="KW-0862">Zinc</keyword>
<keyword evidence="1" id="KW-0479">Metal-binding</keyword>
<organism evidence="4">
    <name type="scientific">Tanacetum cinerariifolium</name>
    <name type="common">Dalmatian daisy</name>
    <name type="synonym">Chrysanthemum cinerariifolium</name>
    <dbReference type="NCBI Taxonomy" id="118510"/>
    <lineage>
        <taxon>Eukaryota</taxon>
        <taxon>Viridiplantae</taxon>
        <taxon>Streptophyta</taxon>
        <taxon>Embryophyta</taxon>
        <taxon>Tracheophyta</taxon>
        <taxon>Spermatophyta</taxon>
        <taxon>Magnoliopsida</taxon>
        <taxon>eudicotyledons</taxon>
        <taxon>Gunneridae</taxon>
        <taxon>Pentapetalae</taxon>
        <taxon>asterids</taxon>
        <taxon>campanulids</taxon>
        <taxon>Asterales</taxon>
        <taxon>Asteraceae</taxon>
        <taxon>Asteroideae</taxon>
        <taxon>Anthemideae</taxon>
        <taxon>Anthemidinae</taxon>
        <taxon>Tanacetum</taxon>
    </lineage>
</organism>
<feature type="non-terminal residue" evidence="4">
    <location>
        <position position="403"/>
    </location>
</feature>
<dbReference type="Pfam" id="PF22936">
    <property type="entry name" value="Pol_BBD"/>
    <property type="match status" value="1"/>
</dbReference>
<evidence type="ECO:0000256" key="2">
    <source>
        <dbReference type="SAM" id="MobiDB-lite"/>
    </source>
</evidence>
<dbReference type="GO" id="GO:0003676">
    <property type="term" value="F:nucleic acid binding"/>
    <property type="evidence" value="ECO:0007669"/>
    <property type="project" value="InterPro"/>
</dbReference>
<evidence type="ECO:0000256" key="1">
    <source>
        <dbReference type="PROSITE-ProRule" id="PRU00047"/>
    </source>
</evidence>
<dbReference type="PROSITE" id="PS50158">
    <property type="entry name" value="ZF_CCHC"/>
    <property type="match status" value="1"/>
</dbReference>
<evidence type="ECO:0000313" key="4">
    <source>
        <dbReference type="EMBL" id="GEY80812.1"/>
    </source>
</evidence>
<sequence>MIIKKNSEIFKAKVKRKSLALKAKKESSDEECSTSSSEDDEYAMVVRDFNKFFKRRGRFVRQPRNDKKTFQRSREDKNGKSDRKCFRCGDPNHLIGECPKPPKDKNQRAFVGGSWSDSGEEDDEKVKNKTCFVAQASSEVCSESSYFSDENSSIDDLALDNEYDKLCKMILKIITKELKDKLSTIEKNKEVDLVCKKCQSLRIENEMLKKETLRLAKFKKSTQCLNRMLSNPKPSSDKLGLGFNSFEASSSGTKEMKFMKAQKEVSTDGGPINMGGPLNVQAAPNLIWDRHQEPHLDLRKICLGVDLEPNEWIKDSGCSKHITSNRELFSSYKAYNRGNVIFGSNLSSNIIGKGKQAHASHKAKNIVSMTRCLELLHMDLFRPSVVWSYEGNHYTLVIVDDYS</sequence>
<dbReference type="InterPro" id="IPR054722">
    <property type="entry name" value="PolX-like_BBD"/>
</dbReference>
<reference evidence="4" key="1">
    <citation type="journal article" date="2019" name="Sci. Rep.">
        <title>Draft genome of Tanacetum cinerariifolium, the natural source of mosquito coil.</title>
        <authorList>
            <person name="Yamashiro T."/>
            <person name="Shiraishi A."/>
            <person name="Satake H."/>
            <person name="Nakayama K."/>
        </authorList>
    </citation>
    <scope>NUCLEOTIDE SEQUENCE</scope>
</reference>
<feature type="domain" description="CCHC-type" evidence="3">
    <location>
        <begin position="83"/>
        <end position="100"/>
    </location>
</feature>
<dbReference type="Gene3D" id="4.10.60.10">
    <property type="entry name" value="Zinc finger, CCHC-type"/>
    <property type="match status" value="1"/>
</dbReference>
<dbReference type="AlphaFoldDB" id="A0A699HUP3"/>
<evidence type="ECO:0000259" key="3">
    <source>
        <dbReference type="PROSITE" id="PS50158"/>
    </source>
</evidence>
<proteinExistence type="predicted"/>
<gene>
    <name evidence="4" type="ORF">Tci_452786</name>
</gene>
<dbReference type="InterPro" id="IPR001878">
    <property type="entry name" value="Znf_CCHC"/>
</dbReference>
<feature type="region of interest" description="Disordered" evidence="2">
    <location>
        <begin position="63"/>
        <end position="82"/>
    </location>
</feature>
<protein>
    <submittedName>
        <fullName evidence="4">Zf-CCHC domain-containing protein/DUF4219 domain-containing protein/UBN2 domain-containing protein</fullName>
    </submittedName>
</protein>
<dbReference type="InterPro" id="IPR036875">
    <property type="entry name" value="Znf_CCHC_sf"/>
</dbReference>
<keyword evidence="1" id="KW-0863">Zinc-finger</keyword>
<dbReference type="GO" id="GO:0008270">
    <property type="term" value="F:zinc ion binding"/>
    <property type="evidence" value="ECO:0007669"/>
    <property type="project" value="UniProtKB-KW"/>
</dbReference>
<comment type="caution">
    <text evidence="4">The sequence shown here is derived from an EMBL/GenBank/DDBJ whole genome shotgun (WGS) entry which is preliminary data.</text>
</comment>
<accession>A0A699HUP3</accession>
<name>A0A699HUP3_TANCI</name>
<dbReference type="EMBL" id="BKCJ010211651">
    <property type="protein sequence ID" value="GEY80812.1"/>
    <property type="molecule type" value="Genomic_DNA"/>
</dbReference>